<proteinExistence type="predicted"/>
<accession>A0AAD7NJX6</accession>
<evidence type="ECO:0000313" key="3">
    <source>
        <dbReference type="EMBL" id="KAJ7764216.1"/>
    </source>
</evidence>
<evidence type="ECO:0000256" key="1">
    <source>
        <dbReference type="SAM" id="MobiDB-lite"/>
    </source>
</evidence>
<feature type="chain" id="PRO_5041946071" evidence="2">
    <location>
        <begin position="25"/>
        <end position="558"/>
    </location>
</feature>
<dbReference type="Proteomes" id="UP001215598">
    <property type="component" value="Unassembled WGS sequence"/>
</dbReference>
<comment type="caution">
    <text evidence="3">The sequence shown here is derived from an EMBL/GenBank/DDBJ whole genome shotgun (WGS) entry which is preliminary data.</text>
</comment>
<dbReference type="AlphaFoldDB" id="A0AAD7NJX6"/>
<evidence type="ECO:0000256" key="2">
    <source>
        <dbReference type="SAM" id="SignalP"/>
    </source>
</evidence>
<keyword evidence="2" id="KW-0732">Signal</keyword>
<gene>
    <name evidence="3" type="ORF">B0H16DRAFT_1687665</name>
</gene>
<feature type="signal peptide" evidence="2">
    <location>
        <begin position="1"/>
        <end position="24"/>
    </location>
</feature>
<feature type="region of interest" description="Disordered" evidence="1">
    <location>
        <begin position="297"/>
        <end position="373"/>
    </location>
</feature>
<evidence type="ECO:0000313" key="4">
    <source>
        <dbReference type="Proteomes" id="UP001215598"/>
    </source>
</evidence>
<sequence>MSWRPFSSFSPISLPLVLLLGVSAPPLKPIHLHAAQPNSSQCPPSPPLHTFSFSPFWHLLESYPQRLARLQDFLKTLKASSFKVLNSASLSSIPLRQHPKLTLALQTSKYLNTLQIKTSKSDSRPEPGTIFHGDIKWRQRSEDRDKSVAYFLGNGGDRKLSAFWYPLMFRATDPTVTVTCHKIGNATGLPLPVTVASLQLGTDRVFVPALNASVAPQPTSTSSPVAQARRPVIAHIVPYTARTQASLERTTFALRPTYTTRAAAGIRPRRERVHTLTFTDPSNPHPTVASALPASLPAAAPAPAPTPPVASTLGTSTGTDATLKPTGSTHASKRPSAAATASLDSPNSPSAQSQGQTPQGSHTSPGHTSQTSLHQPLLPAMQPEPEEGALRRVAPDVIPFAGVFSGVGGWLSGFWTKGKDIDSHRTDRSSRMQRRMRTWTGPIHPSGVKELEGYEVGENLPEEFPYSLLLSRCPRALTRPPLNMFPPAARALTRFASRLDAMSRRVARFSRTLTALPGSALRRFAGFDACCRRVSAARRRVPALMRRDAFCLDAVDTL</sequence>
<reference evidence="3" key="1">
    <citation type="submission" date="2023-03" db="EMBL/GenBank/DDBJ databases">
        <title>Massive genome expansion in bonnet fungi (Mycena s.s.) driven by repeated elements and novel gene families across ecological guilds.</title>
        <authorList>
            <consortium name="Lawrence Berkeley National Laboratory"/>
            <person name="Harder C.B."/>
            <person name="Miyauchi S."/>
            <person name="Viragh M."/>
            <person name="Kuo A."/>
            <person name="Thoen E."/>
            <person name="Andreopoulos B."/>
            <person name="Lu D."/>
            <person name="Skrede I."/>
            <person name="Drula E."/>
            <person name="Henrissat B."/>
            <person name="Morin E."/>
            <person name="Kohler A."/>
            <person name="Barry K."/>
            <person name="LaButti K."/>
            <person name="Morin E."/>
            <person name="Salamov A."/>
            <person name="Lipzen A."/>
            <person name="Mereny Z."/>
            <person name="Hegedus B."/>
            <person name="Baldrian P."/>
            <person name="Stursova M."/>
            <person name="Weitz H."/>
            <person name="Taylor A."/>
            <person name="Grigoriev I.V."/>
            <person name="Nagy L.G."/>
            <person name="Martin F."/>
            <person name="Kauserud H."/>
        </authorList>
    </citation>
    <scope>NUCLEOTIDE SEQUENCE</scope>
    <source>
        <strain evidence="3">CBHHK182m</strain>
    </source>
</reference>
<feature type="compositionally biased region" description="Polar residues" evidence="1">
    <location>
        <begin position="342"/>
        <end position="373"/>
    </location>
</feature>
<keyword evidence="4" id="KW-1185">Reference proteome</keyword>
<dbReference type="EMBL" id="JARKIB010000028">
    <property type="protein sequence ID" value="KAJ7764216.1"/>
    <property type="molecule type" value="Genomic_DNA"/>
</dbReference>
<protein>
    <submittedName>
        <fullName evidence="3">Uncharacterized protein</fullName>
    </submittedName>
</protein>
<name>A0AAD7NJX6_9AGAR</name>
<organism evidence="3 4">
    <name type="scientific">Mycena metata</name>
    <dbReference type="NCBI Taxonomy" id="1033252"/>
    <lineage>
        <taxon>Eukaryota</taxon>
        <taxon>Fungi</taxon>
        <taxon>Dikarya</taxon>
        <taxon>Basidiomycota</taxon>
        <taxon>Agaricomycotina</taxon>
        <taxon>Agaricomycetes</taxon>
        <taxon>Agaricomycetidae</taxon>
        <taxon>Agaricales</taxon>
        <taxon>Marasmiineae</taxon>
        <taxon>Mycenaceae</taxon>
        <taxon>Mycena</taxon>
    </lineage>
</organism>
<feature type="compositionally biased region" description="Polar residues" evidence="1">
    <location>
        <begin position="314"/>
        <end position="330"/>
    </location>
</feature>